<feature type="transmembrane region" description="Helical" evidence="1">
    <location>
        <begin position="330"/>
        <end position="348"/>
    </location>
</feature>
<dbReference type="RefSeq" id="WP_187070781.1">
    <property type="nucleotide sequence ID" value="NZ_JACRYL010000006.1"/>
</dbReference>
<keyword evidence="1" id="KW-0472">Membrane</keyword>
<feature type="transmembrane region" description="Helical" evidence="1">
    <location>
        <begin position="381"/>
        <end position="402"/>
    </location>
</feature>
<feature type="transmembrane region" description="Helical" evidence="1">
    <location>
        <begin position="192"/>
        <end position="212"/>
    </location>
</feature>
<evidence type="ECO:0000256" key="1">
    <source>
        <dbReference type="SAM" id="Phobius"/>
    </source>
</evidence>
<comment type="caution">
    <text evidence="2">The sequence shown here is derived from an EMBL/GenBank/DDBJ whole genome shotgun (WGS) entry which is preliminary data.</text>
</comment>
<dbReference type="Proteomes" id="UP000652755">
    <property type="component" value="Unassembled WGS sequence"/>
</dbReference>
<protein>
    <recommendedName>
        <fullName evidence="4">Dolichyl-phosphate-mannose-protein mannosyltransferase</fullName>
    </recommendedName>
</protein>
<evidence type="ECO:0000313" key="2">
    <source>
        <dbReference type="EMBL" id="MBC6110306.1"/>
    </source>
</evidence>
<keyword evidence="3" id="KW-1185">Reference proteome</keyword>
<evidence type="ECO:0000313" key="3">
    <source>
        <dbReference type="Proteomes" id="UP000652755"/>
    </source>
</evidence>
<name>A0ABR7KQC9_9SPHI</name>
<accession>A0ABR7KQC9</accession>
<evidence type="ECO:0008006" key="4">
    <source>
        <dbReference type="Google" id="ProtNLM"/>
    </source>
</evidence>
<feature type="transmembrane region" description="Helical" evidence="1">
    <location>
        <begin position="161"/>
        <end position="185"/>
    </location>
</feature>
<feature type="transmembrane region" description="Helical" evidence="1">
    <location>
        <begin position="354"/>
        <end position="374"/>
    </location>
</feature>
<feature type="transmembrane region" description="Helical" evidence="1">
    <location>
        <begin position="97"/>
        <end position="115"/>
    </location>
</feature>
<feature type="transmembrane region" description="Helical" evidence="1">
    <location>
        <begin position="72"/>
        <end position="91"/>
    </location>
</feature>
<proteinExistence type="predicted"/>
<feature type="transmembrane region" description="Helical" evidence="1">
    <location>
        <begin position="263"/>
        <end position="284"/>
    </location>
</feature>
<feature type="transmembrane region" description="Helical" evidence="1">
    <location>
        <begin position="304"/>
        <end position="323"/>
    </location>
</feature>
<sequence length="496" mass="56574">MALSFIYFGFWWGYRLDELPGLHADEAWAGLMAYAYKDKLDSLTGMNNYTGILQPYLVSLIFHHIDAGVFELRISTVFFNFCGVAIISRVLYHFSRWHVIVFLLIFSQSALLMVTTRIAWEVNTFTLFLMSIILLSIHRLIKTESNSPAYCFLFLVVNLAGTYNHILFSSLSVSLLIGSLICIAGTKRPVPVYLLYILFANIFNLILLFFTMRYLLGLLSLKSGLAVSVIFLFTAMIESFMLSKIRTQGPAGGIKVRPEVITIAILLATCTFLVFHSSALLDVLTNYKILTNIYSYTPSILEKVLLFALGSLFLVCIFYSLFADFFRKTAFVWPAVVILSYMGILSIYTTNNSFRYYLIIYVMLSVYITHKIVLSPHRKKIMVALTVSFFLMNFSLIEIYLVPHRKLKAVELVVGNGQDENSGHFLPKKPLIDFLKSKKAGQIIYGSDRYFIEQPVLFYRKLNPWPEDINNSVIVDFNPFTVGNGFILMEKTKPLP</sequence>
<keyword evidence="1" id="KW-0812">Transmembrane</keyword>
<organism evidence="2 3">
    <name type="scientific">Pedobacter fastidiosus</name>
    <dbReference type="NCBI Taxonomy" id="2765361"/>
    <lineage>
        <taxon>Bacteria</taxon>
        <taxon>Pseudomonadati</taxon>
        <taxon>Bacteroidota</taxon>
        <taxon>Sphingobacteriia</taxon>
        <taxon>Sphingobacteriales</taxon>
        <taxon>Sphingobacteriaceae</taxon>
        <taxon>Pedobacter</taxon>
    </lineage>
</organism>
<dbReference type="EMBL" id="JACRYL010000006">
    <property type="protein sequence ID" value="MBC6110306.1"/>
    <property type="molecule type" value="Genomic_DNA"/>
</dbReference>
<reference evidence="2 3" key="1">
    <citation type="submission" date="2020-08" db="EMBL/GenBank/DDBJ databases">
        <authorList>
            <person name="Sun Q."/>
            <person name="Inoue M."/>
        </authorList>
    </citation>
    <scope>NUCLEOTIDE SEQUENCE [LARGE SCALE GENOMIC DNA]</scope>
    <source>
        <strain evidence="2 3">CCM 8938</strain>
    </source>
</reference>
<keyword evidence="1" id="KW-1133">Transmembrane helix</keyword>
<gene>
    <name evidence="2" type="ORF">H7U22_07705</name>
</gene>
<feature type="transmembrane region" description="Helical" evidence="1">
    <location>
        <begin position="224"/>
        <end position="242"/>
    </location>
</feature>